<dbReference type="EMBL" id="UINC01119309">
    <property type="protein sequence ID" value="SVC93038.1"/>
    <property type="molecule type" value="Genomic_DNA"/>
</dbReference>
<accession>A0A382R7Q5</accession>
<dbReference type="AlphaFoldDB" id="A0A382R7Q5"/>
<feature type="region of interest" description="Disordered" evidence="1">
    <location>
        <begin position="52"/>
        <end position="73"/>
    </location>
</feature>
<sequence>MNTEQEIEMKNLDKTFFSLKDEQAATNSGGPYYTEWPHAHFTSVNKVETMPRTDFMNPHQTPDHNRPHDSIHC</sequence>
<organism evidence="2">
    <name type="scientific">marine metagenome</name>
    <dbReference type="NCBI Taxonomy" id="408172"/>
    <lineage>
        <taxon>unclassified sequences</taxon>
        <taxon>metagenomes</taxon>
        <taxon>ecological metagenomes</taxon>
    </lineage>
</organism>
<name>A0A382R7Q5_9ZZZZ</name>
<gene>
    <name evidence="2" type="ORF">METZ01_LOCUS345892</name>
</gene>
<reference evidence="2" key="1">
    <citation type="submission" date="2018-05" db="EMBL/GenBank/DDBJ databases">
        <authorList>
            <person name="Lanie J.A."/>
            <person name="Ng W.-L."/>
            <person name="Kazmierczak K.M."/>
            <person name="Andrzejewski T.M."/>
            <person name="Davidsen T.M."/>
            <person name="Wayne K.J."/>
            <person name="Tettelin H."/>
            <person name="Glass J.I."/>
            <person name="Rusch D."/>
            <person name="Podicherti R."/>
            <person name="Tsui H.-C.T."/>
            <person name="Winkler M.E."/>
        </authorList>
    </citation>
    <scope>NUCLEOTIDE SEQUENCE</scope>
</reference>
<feature type="compositionally biased region" description="Basic and acidic residues" evidence="1">
    <location>
        <begin position="61"/>
        <end position="73"/>
    </location>
</feature>
<proteinExistence type="predicted"/>
<protein>
    <submittedName>
        <fullName evidence="2">Uncharacterized protein</fullName>
    </submittedName>
</protein>
<evidence type="ECO:0000256" key="1">
    <source>
        <dbReference type="SAM" id="MobiDB-lite"/>
    </source>
</evidence>
<evidence type="ECO:0000313" key="2">
    <source>
        <dbReference type="EMBL" id="SVC93038.1"/>
    </source>
</evidence>